<evidence type="ECO:0000259" key="1">
    <source>
        <dbReference type="Pfam" id="PF06276"/>
    </source>
</evidence>
<evidence type="ECO:0000259" key="2">
    <source>
        <dbReference type="Pfam" id="PF11575"/>
    </source>
</evidence>
<dbReference type="Pfam" id="PF11575">
    <property type="entry name" value="FhuF_C"/>
    <property type="match status" value="1"/>
</dbReference>
<dbReference type="STRING" id="1416806.CAL12_11085"/>
<dbReference type="Proteomes" id="UP000194151">
    <property type="component" value="Chromosome"/>
</dbReference>
<dbReference type="InterPro" id="IPR008090">
    <property type="entry name" value="Fe_iron_reduct"/>
</dbReference>
<feature type="domain" description="Aerobactin siderophore biosynthesis IucA/IucC-like C-terminal" evidence="1">
    <location>
        <begin position="81"/>
        <end position="225"/>
    </location>
</feature>
<proteinExistence type="predicted"/>
<sequence>MPHRLIPSLVPLYAAGLGRHARRVVLHVGAGHGSGADGVPGTASGPTLAQILADPHALPRLLDAQARHFGSTDRMAVAAVWSLGYFEHLIPPVAAAASVLGRVLPVGAAEISPRWSRDGAAWRFAVPHDGTPMAGAPTLRRYTVLLDQHVHPLVEALAVHARLPRGIAWGNVARFLDMTLSRLGQAMPGIATIGPDRRQLLDAPHFGDGTPNPLYRPIRHATRDDGVRVTLLRRCCLYYRLPGHGYCDACPLAPCNRRTSAAVPD</sequence>
<dbReference type="AlphaFoldDB" id="A0A1W6YJU1"/>
<dbReference type="InterPro" id="IPR024726">
    <property type="entry name" value="FhuF_C"/>
</dbReference>
<dbReference type="InterPro" id="IPR022770">
    <property type="entry name" value="IucA/IucC-like_C"/>
</dbReference>
<dbReference type="RefSeq" id="WP_086064525.1">
    <property type="nucleotide sequence ID" value="NZ_CP021108.1"/>
</dbReference>
<evidence type="ECO:0000313" key="4">
    <source>
        <dbReference type="Proteomes" id="UP000194151"/>
    </source>
</evidence>
<evidence type="ECO:0000313" key="3">
    <source>
        <dbReference type="EMBL" id="ARP81330.1"/>
    </source>
</evidence>
<gene>
    <name evidence="3" type="ORF">CAL12_11085</name>
</gene>
<accession>A0A1W6YJU1</accession>
<dbReference type="GO" id="GO:0051537">
    <property type="term" value="F:2 iron, 2 sulfur cluster binding"/>
    <property type="evidence" value="ECO:0007669"/>
    <property type="project" value="InterPro"/>
</dbReference>
<name>A0A1W6YJU1_9BORD</name>
<keyword evidence="4" id="KW-1185">Reference proteome</keyword>
<dbReference type="Pfam" id="PF06276">
    <property type="entry name" value="FhuF"/>
    <property type="match status" value="1"/>
</dbReference>
<organism evidence="3 4">
    <name type="scientific">Bordetella genomosp. 8</name>
    <dbReference type="NCBI Taxonomy" id="1416806"/>
    <lineage>
        <taxon>Bacteria</taxon>
        <taxon>Pseudomonadati</taxon>
        <taxon>Pseudomonadota</taxon>
        <taxon>Betaproteobacteria</taxon>
        <taxon>Burkholderiales</taxon>
        <taxon>Alcaligenaceae</taxon>
        <taxon>Bordetella</taxon>
    </lineage>
</organism>
<dbReference type="EMBL" id="CP021108">
    <property type="protein sequence ID" value="ARP81330.1"/>
    <property type="molecule type" value="Genomic_DNA"/>
</dbReference>
<dbReference type="GO" id="GO:0003824">
    <property type="term" value="F:catalytic activity"/>
    <property type="evidence" value="ECO:0007669"/>
    <property type="project" value="UniProtKB-ARBA"/>
</dbReference>
<reference evidence="3 4" key="1">
    <citation type="submission" date="2017-05" db="EMBL/GenBank/DDBJ databases">
        <title>Complete and WGS of Bordetella genogroups.</title>
        <authorList>
            <person name="Spilker T."/>
            <person name="LiPuma J."/>
        </authorList>
    </citation>
    <scope>NUCLEOTIDE SEQUENCE [LARGE SCALE GENOMIC DNA]</scope>
    <source>
        <strain evidence="3 4">AU19157</strain>
    </source>
</reference>
<feature type="domain" description="Ferric siderophore reductase C-terminal" evidence="2">
    <location>
        <begin position="233"/>
        <end position="252"/>
    </location>
</feature>
<dbReference type="OrthoDB" id="8993954at2"/>
<dbReference type="NCBIfam" id="TIGR03951">
    <property type="entry name" value="Fe_III_red_FhuF"/>
    <property type="match status" value="1"/>
</dbReference>
<dbReference type="KEGG" id="bgv:CAL12_11085"/>
<protein>
    <submittedName>
        <fullName evidence="3">Siderophore-iron reductase FhuF</fullName>
    </submittedName>
</protein>